<dbReference type="SUPFAM" id="SSF51735">
    <property type="entry name" value="NAD(P)-binding Rossmann-fold domains"/>
    <property type="match status" value="1"/>
</dbReference>
<feature type="domain" description="Glycosyl hydrolase family 4 C-terminal" evidence="14">
    <location>
        <begin position="205"/>
        <end position="438"/>
    </location>
</feature>
<evidence type="ECO:0000256" key="1">
    <source>
        <dbReference type="ARBA" id="ARBA00001936"/>
    </source>
</evidence>
<comment type="cofactor">
    <cofactor evidence="13">
        <name>NAD(+)</name>
        <dbReference type="ChEBI" id="CHEBI:57540"/>
    </cofactor>
    <text evidence="13">Binds 1 NAD(+) per subunit.</text>
</comment>
<proteinExistence type="inferred from homology"/>
<evidence type="ECO:0000256" key="10">
    <source>
        <dbReference type="PIRSR" id="PIRSR601088-2"/>
    </source>
</evidence>
<sequence>MKEDMKKYEKLKIVMVGAGSCSFCPVTLSDILLSDLINSLPLEVCLMDIDRHALDVSFEFAKKAKEVSGRELKLWATADLDAALADADFVVAAIEVDRYHYWSMDFHIPRRYGFRQVYGENGGPGGMFHTLRNLGPTLHIAHRMEELCPDAWLINYTNPEAKLVEAVLKLTKIRAVGVCHGFDMGVDQIAKILERDKEELEIEGCGLNHFGWMTSIRDKRTGEDLYPAFREKERQAHWLANWDEVGLSRMMLRTYGLYPYPGTNHIGEYIAWSDEFLASTKIQYFFDPVREHPWETKKTPRFVYDFCSNPTGIPFSEKDGDKDQEYRERFVIGENGLQRSSEYGIPIIEAIAFDLHRHIPSLNVLNEGQIPGVMQGMCVEGPCVLDGEGIHPVETKGLPAAVTAMINQQGAIHQLVIDAYTEKSRNKLLQALLLDPTVSNYNNAVALIDEMCEREKEILPELHW</sequence>
<dbReference type="SUPFAM" id="SSF56327">
    <property type="entry name" value="LDH C-terminal domain-like"/>
    <property type="match status" value="1"/>
</dbReference>
<dbReference type="GO" id="GO:0016616">
    <property type="term" value="F:oxidoreductase activity, acting on the CH-OH group of donors, NAD or NADP as acceptor"/>
    <property type="evidence" value="ECO:0007669"/>
    <property type="project" value="InterPro"/>
</dbReference>
<dbReference type="InterPro" id="IPR036291">
    <property type="entry name" value="NAD(P)-bd_dom_sf"/>
</dbReference>
<keyword evidence="4 11" id="KW-0479">Metal-binding</keyword>
<comment type="subunit">
    <text evidence="3">Homotetramer.</text>
</comment>
<comment type="cofactor">
    <cofactor evidence="1">
        <name>Mn(2+)</name>
        <dbReference type="ChEBI" id="CHEBI:29035"/>
    </cofactor>
</comment>
<evidence type="ECO:0000256" key="3">
    <source>
        <dbReference type="ARBA" id="ARBA00011881"/>
    </source>
</evidence>
<accession>A0A9D2MUK9</accession>
<dbReference type="GO" id="GO:0046872">
    <property type="term" value="F:metal ion binding"/>
    <property type="evidence" value="ECO:0007669"/>
    <property type="project" value="UniProtKB-KW"/>
</dbReference>
<dbReference type="Pfam" id="PF11975">
    <property type="entry name" value="Glyco_hydro_4C"/>
    <property type="match status" value="1"/>
</dbReference>
<evidence type="ECO:0000256" key="6">
    <source>
        <dbReference type="ARBA" id="ARBA00023027"/>
    </source>
</evidence>
<dbReference type="GO" id="GO:0004553">
    <property type="term" value="F:hydrolase activity, hydrolyzing O-glycosyl compounds"/>
    <property type="evidence" value="ECO:0007669"/>
    <property type="project" value="InterPro"/>
</dbReference>
<dbReference type="InterPro" id="IPR053715">
    <property type="entry name" value="GH4_Enzyme_sf"/>
</dbReference>
<feature type="binding site" evidence="10">
    <location>
        <position position="158"/>
    </location>
    <ligand>
        <name>substrate</name>
    </ligand>
</feature>
<dbReference type="AlphaFoldDB" id="A0A9D2MUK9"/>
<dbReference type="PANTHER" id="PTHR32092:SF6">
    <property type="entry name" value="ALPHA-GALACTOSIDASE"/>
    <property type="match status" value="1"/>
</dbReference>
<dbReference type="InterPro" id="IPR015955">
    <property type="entry name" value="Lactate_DH/Glyco_Ohase_4_C"/>
</dbReference>
<evidence type="ECO:0000313" key="16">
    <source>
        <dbReference type="Proteomes" id="UP000886883"/>
    </source>
</evidence>
<dbReference type="EMBL" id="DWXE01000046">
    <property type="protein sequence ID" value="HJB92295.1"/>
    <property type="molecule type" value="Genomic_DNA"/>
</dbReference>
<dbReference type="InterPro" id="IPR001088">
    <property type="entry name" value="Glyco_hydro_4"/>
</dbReference>
<comment type="caution">
    <text evidence="15">The sequence shown here is derived from an EMBL/GenBank/DDBJ whole genome shotgun (WGS) entry which is preliminary data.</text>
</comment>
<keyword evidence="8" id="KW-0119">Carbohydrate metabolism</keyword>
<keyword evidence="6 13" id="KW-0520">NAD</keyword>
<reference evidence="15" key="2">
    <citation type="submission" date="2021-04" db="EMBL/GenBank/DDBJ databases">
        <authorList>
            <person name="Gilroy R."/>
        </authorList>
    </citation>
    <scope>NUCLEOTIDE SEQUENCE</scope>
    <source>
        <strain evidence="15">USAMLcec3-2134</strain>
    </source>
</reference>
<keyword evidence="11" id="KW-0408">Iron</keyword>
<evidence type="ECO:0000313" key="15">
    <source>
        <dbReference type="EMBL" id="HJB92295.1"/>
    </source>
</evidence>
<evidence type="ECO:0000259" key="14">
    <source>
        <dbReference type="Pfam" id="PF11975"/>
    </source>
</evidence>
<feature type="binding site" evidence="11">
    <location>
        <position position="209"/>
    </location>
    <ligand>
        <name>Mn(2+)</name>
        <dbReference type="ChEBI" id="CHEBI:29035"/>
    </ligand>
</feature>
<evidence type="ECO:0000256" key="12">
    <source>
        <dbReference type="PIRSR" id="PIRSR601088-4"/>
    </source>
</evidence>
<dbReference type="PANTHER" id="PTHR32092">
    <property type="entry name" value="6-PHOSPHO-BETA-GLUCOSIDASE-RELATED"/>
    <property type="match status" value="1"/>
</dbReference>
<dbReference type="Proteomes" id="UP000886883">
    <property type="component" value="Unassembled WGS sequence"/>
</dbReference>
<reference evidence="15" key="1">
    <citation type="journal article" date="2021" name="PeerJ">
        <title>Extensive microbial diversity within the chicken gut microbiome revealed by metagenomics and culture.</title>
        <authorList>
            <person name="Gilroy R."/>
            <person name="Ravi A."/>
            <person name="Getino M."/>
            <person name="Pursley I."/>
            <person name="Horton D.L."/>
            <person name="Alikhan N.F."/>
            <person name="Baker D."/>
            <person name="Gharbi K."/>
            <person name="Hall N."/>
            <person name="Watson M."/>
            <person name="Adriaenssens E.M."/>
            <person name="Foster-Nyarko E."/>
            <person name="Jarju S."/>
            <person name="Secka A."/>
            <person name="Antonio M."/>
            <person name="Oren A."/>
            <person name="Chaudhuri R.R."/>
            <person name="La Ragione R."/>
            <person name="Hildebrand F."/>
            <person name="Pallen M.J."/>
        </authorList>
    </citation>
    <scope>NUCLEOTIDE SEQUENCE</scope>
    <source>
        <strain evidence="15">USAMLcec3-2134</strain>
    </source>
</reference>
<keyword evidence="9 13" id="KW-0326">Glycosidase</keyword>
<feature type="site" description="Increases basicity of active site Tyr" evidence="12">
    <location>
        <position position="120"/>
    </location>
</feature>
<evidence type="ECO:0000256" key="7">
    <source>
        <dbReference type="ARBA" id="ARBA00023211"/>
    </source>
</evidence>
<dbReference type="InterPro" id="IPR022616">
    <property type="entry name" value="Glyco_hydro_4_C"/>
</dbReference>
<evidence type="ECO:0000256" key="5">
    <source>
        <dbReference type="ARBA" id="ARBA00022801"/>
    </source>
</evidence>
<evidence type="ECO:0000256" key="13">
    <source>
        <dbReference type="RuleBase" id="RU361152"/>
    </source>
</evidence>
<evidence type="ECO:0000256" key="8">
    <source>
        <dbReference type="ARBA" id="ARBA00023277"/>
    </source>
</evidence>
<protein>
    <recommendedName>
        <fullName evidence="14">Glycosyl hydrolase family 4 C-terminal domain-containing protein</fullName>
    </recommendedName>
</protein>
<organism evidence="15 16">
    <name type="scientific">Candidatus Eisenbergiella merdigallinarum</name>
    <dbReference type="NCBI Taxonomy" id="2838552"/>
    <lineage>
        <taxon>Bacteria</taxon>
        <taxon>Bacillati</taxon>
        <taxon>Bacillota</taxon>
        <taxon>Clostridia</taxon>
        <taxon>Lachnospirales</taxon>
        <taxon>Lachnospiraceae</taxon>
        <taxon>Eisenbergiella</taxon>
    </lineage>
</organism>
<dbReference type="GO" id="GO:0005975">
    <property type="term" value="P:carbohydrate metabolic process"/>
    <property type="evidence" value="ECO:0007669"/>
    <property type="project" value="InterPro"/>
</dbReference>
<name>A0A9D2MUK9_9FIRM</name>
<dbReference type="Gene3D" id="3.90.1820.10">
    <property type="entry name" value="AglA-like glucosidase"/>
    <property type="match status" value="1"/>
</dbReference>
<keyword evidence="11" id="KW-0170">Cobalt</keyword>
<evidence type="ECO:0000256" key="9">
    <source>
        <dbReference type="ARBA" id="ARBA00023295"/>
    </source>
</evidence>
<gene>
    <name evidence="15" type="ORF">H9763_12640</name>
</gene>
<dbReference type="PRINTS" id="PR00732">
    <property type="entry name" value="GLHYDRLASE4"/>
</dbReference>
<keyword evidence="5 13" id="KW-0378">Hydrolase</keyword>
<feature type="binding site" evidence="11">
    <location>
        <position position="179"/>
    </location>
    <ligand>
        <name>Mn(2+)</name>
        <dbReference type="ChEBI" id="CHEBI:29035"/>
    </ligand>
</feature>
<evidence type="ECO:0000256" key="11">
    <source>
        <dbReference type="PIRSR" id="PIRSR601088-3"/>
    </source>
</evidence>
<evidence type="ECO:0000256" key="2">
    <source>
        <dbReference type="ARBA" id="ARBA00010141"/>
    </source>
</evidence>
<keyword evidence="11" id="KW-0533">Nickel</keyword>
<comment type="similarity">
    <text evidence="2 13">Belongs to the glycosyl hydrolase 4 family.</text>
</comment>
<keyword evidence="7 11" id="KW-0464">Manganese</keyword>
<dbReference type="Pfam" id="PF02056">
    <property type="entry name" value="Glyco_hydro_4"/>
    <property type="match status" value="1"/>
</dbReference>
<evidence type="ECO:0000256" key="4">
    <source>
        <dbReference type="ARBA" id="ARBA00022723"/>
    </source>
</evidence>